<dbReference type="GO" id="GO:0016212">
    <property type="term" value="F:kynurenine-oxoglutarate transaminase activity"/>
    <property type="evidence" value="ECO:0007669"/>
    <property type="project" value="EnsemblFungi"/>
</dbReference>
<name>A0A1U7LHZ9_NEOID</name>
<dbReference type="InterPro" id="IPR015422">
    <property type="entry name" value="PyrdxlP-dep_Trfase_small"/>
</dbReference>
<evidence type="ECO:0000256" key="5">
    <source>
        <dbReference type="ARBA" id="ARBA00022898"/>
    </source>
</evidence>
<keyword evidence="8" id="KW-1185">Reference proteome</keyword>
<dbReference type="PANTHER" id="PTHR43807:SF20">
    <property type="entry name" value="FI04487P"/>
    <property type="match status" value="1"/>
</dbReference>
<evidence type="ECO:0000256" key="2">
    <source>
        <dbReference type="ARBA" id="ARBA00007441"/>
    </source>
</evidence>
<dbReference type="GO" id="GO:0047536">
    <property type="term" value="F:2-aminoadipate transaminase activity"/>
    <property type="evidence" value="ECO:0007669"/>
    <property type="project" value="EnsemblFungi"/>
</dbReference>
<dbReference type="Gene3D" id="3.90.1150.10">
    <property type="entry name" value="Aspartate Aminotransferase, domain 1"/>
    <property type="match status" value="1"/>
</dbReference>
<dbReference type="PANTHER" id="PTHR43807">
    <property type="entry name" value="FI04487P"/>
    <property type="match status" value="1"/>
</dbReference>
<dbReference type="SUPFAM" id="SSF53383">
    <property type="entry name" value="PLP-dependent transferases"/>
    <property type="match status" value="1"/>
</dbReference>
<dbReference type="GO" id="GO:0030170">
    <property type="term" value="F:pyridoxal phosphate binding"/>
    <property type="evidence" value="ECO:0007669"/>
    <property type="project" value="InterPro"/>
</dbReference>
<dbReference type="PROSITE" id="PS00105">
    <property type="entry name" value="AA_TRANSFER_CLASS_1"/>
    <property type="match status" value="1"/>
</dbReference>
<dbReference type="Pfam" id="PF00155">
    <property type="entry name" value="Aminotran_1_2"/>
    <property type="match status" value="1"/>
</dbReference>
<evidence type="ECO:0000313" key="8">
    <source>
        <dbReference type="Proteomes" id="UP000186594"/>
    </source>
</evidence>
<keyword evidence="3 7" id="KW-0032">Aminotransferase</keyword>
<accession>A0A1U7LHZ9</accession>
<dbReference type="InterPro" id="IPR015424">
    <property type="entry name" value="PyrdxlP-dep_Trfase"/>
</dbReference>
<dbReference type="FunFam" id="3.40.640.10:FF:000024">
    <property type="entry name" value="Kynurenine--oxoglutarate transaminase 3"/>
    <property type="match status" value="1"/>
</dbReference>
<comment type="caution">
    <text evidence="7">The sequence shown here is derived from an EMBL/GenBank/DDBJ whole genome shotgun (WGS) entry which is preliminary data.</text>
</comment>
<dbReference type="OrthoDB" id="2414662at2759"/>
<evidence type="ECO:0000256" key="3">
    <source>
        <dbReference type="ARBA" id="ARBA00022576"/>
    </source>
</evidence>
<dbReference type="InterPro" id="IPR004838">
    <property type="entry name" value="NHTrfase_class1_PyrdxlP-BS"/>
</dbReference>
<dbReference type="InterPro" id="IPR015421">
    <property type="entry name" value="PyrdxlP-dep_Trfase_major"/>
</dbReference>
<evidence type="ECO:0000256" key="4">
    <source>
        <dbReference type="ARBA" id="ARBA00022679"/>
    </source>
</evidence>
<sequence>MIRPSAKIASSNQDVWTIFNTAAAETPGVVHLGQGFMKFAMLATNSKSHSFNPPDFLLDAAKKALDIVSCNQYSHTKGRERLRKAIANVYSPLFNRKINYETEVVVTAGANEGMFSAWAAFLDQDDEAPRFFYVSNIAMNGGKLVYCPIHPPSDETKNMSSAEWTVDMQELRSLVTPKTKVITLNTPHNPLGKMFSTEELLNIGQIAVDHNLLILSDEVYDRLDYTPHRRIATLNPEFASRTLTVCSAGKTFGATGWRVGWLIGVPDLIKYVSAAHTRICFTVNSPLQEACAYALEVAEEKNYYKQTVSDYSKRFATIRTVFDDLGLPYVIPQGGYFLMVNFSKVSIPSGYKFPDSVTVNRAKDFAMAYWLLKEIGVVAIPPTEFFIAEHAHLAENYLRFAFCKDVETLKEAVCKLRKLEAYIH</sequence>
<dbReference type="AlphaFoldDB" id="A0A1U7LHZ9"/>
<reference evidence="7 8" key="1">
    <citation type="submission" date="2016-04" db="EMBL/GenBank/DDBJ databases">
        <title>Evolutionary innovation and constraint leading to complex multicellularity in the Ascomycota.</title>
        <authorList>
            <person name="Cisse O."/>
            <person name="Nguyen A."/>
            <person name="Hewitt D.A."/>
            <person name="Jedd G."/>
            <person name="Stajich J.E."/>
        </authorList>
    </citation>
    <scope>NUCLEOTIDE SEQUENCE [LARGE SCALE GENOMIC DNA]</scope>
    <source>
        <strain evidence="7 8">DAH-3</strain>
    </source>
</reference>
<dbReference type="CDD" id="cd00609">
    <property type="entry name" value="AAT_like"/>
    <property type="match status" value="1"/>
</dbReference>
<feature type="domain" description="Aminotransferase class I/classII large" evidence="6">
    <location>
        <begin position="51"/>
        <end position="414"/>
    </location>
</feature>
<organism evidence="7 8">
    <name type="scientific">Neolecta irregularis (strain DAH-3)</name>
    <dbReference type="NCBI Taxonomy" id="1198029"/>
    <lineage>
        <taxon>Eukaryota</taxon>
        <taxon>Fungi</taxon>
        <taxon>Dikarya</taxon>
        <taxon>Ascomycota</taxon>
        <taxon>Taphrinomycotina</taxon>
        <taxon>Neolectales</taxon>
        <taxon>Neolectaceae</taxon>
        <taxon>Neolecta</taxon>
    </lineage>
</organism>
<dbReference type="Gene3D" id="3.40.640.10">
    <property type="entry name" value="Type I PLP-dependent aspartate aminotransferase-like (Major domain)"/>
    <property type="match status" value="1"/>
</dbReference>
<proteinExistence type="inferred from homology"/>
<gene>
    <name evidence="7" type="ORF">NEOLI_002129</name>
</gene>
<comment type="similarity">
    <text evidence="2">Belongs to the class-I pyridoxal-phosphate-dependent aminotransferase family.</text>
</comment>
<dbReference type="OMA" id="PRDFKLC"/>
<dbReference type="GO" id="GO:0005739">
    <property type="term" value="C:mitochondrion"/>
    <property type="evidence" value="ECO:0007669"/>
    <property type="project" value="EnsemblFungi"/>
</dbReference>
<dbReference type="EMBL" id="LXFE01003829">
    <property type="protein sequence ID" value="OLL22151.1"/>
    <property type="molecule type" value="Genomic_DNA"/>
</dbReference>
<keyword evidence="4 7" id="KW-0808">Transferase</keyword>
<evidence type="ECO:0000256" key="1">
    <source>
        <dbReference type="ARBA" id="ARBA00001933"/>
    </source>
</evidence>
<comment type="cofactor">
    <cofactor evidence="1">
        <name>pyridoxal 5'-phosphate</name>
        <dbReference type="ChEBI" id="CHEBI:597326"/>
    </cofactor>
</comment>
<evidence type="ECO:0000259" key="6">
    <source>
        <dbReference type="Pfam" id="PF00155"/>
    </source>
</evidence>
<dbReference type="InterPro" id="IPR004839">
    <property type="entry name" value="Aminotransferase_I/II_large"/>
</dbReference>
<evidence type="ECO:0000313" key="7">
    <source>
        <dbReference type="EMBL" id="OLL22151.1"/>
    </source>
</evidence>
<protein>
    <submittedName>
        <fullName evidence="7">Putative aminotransferase</fullName>
    </submittedName>
</protein>
<keyword evidence="5" id="KW-0663">Pyridoxal phosphate</keyword>
<dbReference type="GO" id="GO:0034276">
    <property type="term" value="P:kynurenic acid biosynthetic process"/>
    <property type="evidence" value="ECO:0007669"/>
    <property type="project" value="EnsemblFungi"/>
</dbReference>
<dbReference type="STRING" id="1198029.A0A1U7LHZ9"/>
<dbReference type="Proteomes" id="UP000186594">
    <property type="component" value="Unassembled WGS sequence"/>
</dbReference>
<dbReference type="InterPro" id="IPR051326">
    <property type="entry name" value="Kynurenine-oxoglutarate_AT"/>
</dbReference>